<gene>
    <name evidence="7 9" type="primary">pgl</name>
    <name evidence="9" type="ORF">JDV75_04105</name>
</gene>
<dbReference type="InterPro" id="IPR037171">
    <property type="entry name" value="NagB/RpiA_transferase-like"/>
</dbReference>
<evidence type="ECO:0000256" key="2">
    <source>
        <dbReference type="ARBA" id="ARBA00002681"/>
    </source>
</evidence>
<dbReference type="PANTHER" id="PTHR11054">
    <property type="entry name" value="6-PHOSPHOGLUCONOLACTONASE"/>
    <property type="match status" value="1"/>
</dbReference>
<accession>A0A934I5X2</accession>
<evidence type="ECO:0000313" key="10">
    <source>
        <dbReference type="Proteomes" id="UP000645966"/>
    </source>
</evidence>
<evidence type="ECO:0000256" key="6">
    <source>
        <dbReference type="ARBA" id="ARBA00020337"/>
    </source>
</evidence>
<sequence>MLDIQRVRDLDSLVTTAAARMTQTIAAVQAGGGLHGDGMARIVLTGGGAGIGLLRRLAEFDATARTMSDDFPVVHIDWSRIHVFFGDERNVDVTHPESNEGQARAALLDHVDIDEANIHGYGLGDGDDLDSAVERVERDLRTFAPRGFDLHLLGMGGEGHVNSIFPHTPAVREDGNLVLAVTDSPKPPAERVTLTLPAVRSADRVWLLVSGAEKADAARAVIDGAATEDWPAAGARGRSETVLFLDDAAADPDL</sequence>
<dbReference type="InterPro" id="IPR006148">
    <property type="entry name" value="Glc/Gal-6P_isomerase"/>
</dbReference>
<reference evidence="9" key="1">
    <citation type="submission" date="2020-12" db="EMBL/GenBank/DDBJ databases">
        <title>Genome public.</title>
        <authorList>
            <person name="Sun Q."/>
        </authorList>
    </citation>
    <scope>NUCLEOTIDE SEQUENCE</scope>
    <source>
        <strain evidence="9">CCM 8863</strain>
    </source>
</reference>
<dbReference type="GO" id="GO:0005975">
    <property type="term" value="P:carbohydrate metabolic process"/>
    <property type="evidence" value="ECO:0007669"/>
    <property type="project" value="UniProtKB-UniRule"/>
</dbReference>
<feature type="domain" description="Glucosamine/galactosamine-6-phosphate isomerase" evidence="8">
    <location>
        <begin position="9"/>
        <end position="241"/>
    </location>
</feature>
<dbReference type="GO" id="GO:0017057">
    <property type="term" value="F:6-phosphogluconolactonase activity"/>
    <property type="evidence" value="ECO:0007669"/>
    <property type="project" value="UniProtKB-UniRule"/>
</dbReference>
<evidence type="ECO:0000256" key="1">
    <source>
        <dbReference type="ARBA" id="ARBA00000832"/>
    </source>
</evidence>
<comment type="caution">
    <text evidence="9">The sequence shown here is derived from an EMBL/GenBank/DDBJ whole genome shotgun (WGS) entry which is preliminary data.</text>
</comment>
<evidence type="ECO:0000313" key="9">
    <source>
        <dbReference type="EMBL" id="MBI8988944.1"/>
    </source>
</evidence>
<keyword evidence="7 9" id="KW-0378">Hydrolase</keyword>
<evidence type="ECO:0000256" key="3">
    <source>
        <dbReference type="ARBA" id="ARBA00004961"/>
    </source>
</evidence>
<keyword evidence="10" id="KW-1185">Reference proteome</keyword>
<dbReference type="GO" id="GO:0006098">
    <property type="term" value="P:pentose-phosphate shunt"/>
    <property type="evidence" value="ECO:0007669"/>
    <property type="project" value="InterPro"/>
</dbReference>
<dbReference type="SUPFAM" id="SSF100950">
    <property type="entry name" value="NagB/RpiA/CoA transferase-like"/>
    <property type="match status" value="1"/>
</dbReference>
<dbReference type="Proteomes" id="UP000645966">
    <property type="component" value="Unassembled WGS sequence"/>
</dbReference>
<evidence type="ECO:0000259" key="8">
    <source>
        <dbReference type="Pfam" id="PF01182"/>
    </source>
</evidence>
<dbReference type="InterPro" id="IPR005900">
    <property type="entry name" value="6-phosphogluconolactonase_DevB"/>
</dbReference>
<dbReference type="EMBL" id="JAEIOS010000011">
    <property type="protein sequence ID" value="MBI8988944.1"/>
    <property type="molecule type" value="Genomic_DNA"/>
</dbReference>
<evidence type="ECO:0000256" key="4">
    <source>
        <dbReference type="ARBA" id="ARBA00010662"/>
    </source>
</evidence>
<organism evidence="9 10">
    <name type="scientific">Corynebacterium meridianum</name>
    <dbReference type="NCBI Taxonomy" id="2765363"/>
    <lineage>
        <taxon>Bacteria</taxon>
        <taxon>Bacillati</taxon>
        <taxon>Actinomycetota</taxon>
        <taxon>Actinomycetes</taxon>
        <taxon>Mycobacteriales</taxon>
        <taxon>Corynebacteriaceae</taxon>
        <taxon>Corynebacterium</taxon>
    </lineage>
</organism>
<dbReference type="InterPro" id="IPR039104">
    <property type="entry name" value="6PGL"/>
</dbReference>
<dbReference type="Gene3D" id="3.40.50.1360">
    <property type="match status" value="1"/>
</dbReference>
<dbReference type="CDD" id="cd01400">
    <property type="entry name" value="6PGL"/>
    <property type="match status" value="1"/>
</dbReference>
<name>A0A934I5X2_9CORY</name>
<comment type="function">
    <text evidence="2 7">Hydrolysis of 6-phosphogluconolactone to 6-phosphogluconate.</text>
</comment>
<dbReference type="Pfam" id="PF01182">
    <property type="entry name" value="Glucosamine_iso"/>
    <property type="match status" value="1"/>
</dbReference>
<comment type="pathway">
    <text evidence="3 7">Carbohydrate degradation; pentose phosphate pathway; D-ribulose 5-phosphate from D-glucose 6-phosphate (oxidative stage): step 2/3.</text>
</comment>
<dbReference type="AlphaFoldDB" id="A0A934I5X2"/>
<proteinExistence type="inferred from homology"/>
<evidence type="ECO:0000256" key="5">
    <source>
        <dbReference type="ARBA" id="ARBA00013198"/>
    </source>
</evidence>
<dbReference type="NCBIfam" id="TIGR01198">
    <property type="entry name" value="pgl"/>
    <property type="match status" value="1"/>
</dbReference>
<protein>
    <recommendedName>
        <fullName evidence="6 7">6-phosphogluconolactonase</fullName>
        <shortName evidence="7">6PGL</shortName>
        <ecNumber evidence="5 7">3.1.1.31</ecNumber>
    </recommendedName>
</protein>
<dbReference type="RefSeq" id="WP_198737975.1">
    <property type="nucleotide sequence ID" value="NZ_JAEIOS010000011.1"/>
</dbReference>
<comment type="similarity">
    <text evidence="4 7">Belongs to the glucosamine/galactosamine-6-phosphate isomerase family. 6-phosphogluconolactonase subfamily.</text>
</comment>
<dbReference type="PANTHER" id="PTHR11054:SF0">
    <property type="entry name" value="6-PHOSPHOGLUCONOLACTONASE"/>
    <property type="match status" value="1"/>
</dbReference>
<dbReference type="EC" id="3.1.1.31" evidence="5 7"/>
<comment type="catalytic activity">
    <reaction evidence="1 7">
        <text>6-phospho-D-glucono-1,5-lactone + H2O = 6-phospho-D-gluconate + H(+)</text>
        <dbReference type="Rhea" id="RHEA:12556"/>
        <dbReference type="ChEBI" id="CHEBI:15377"/>
        <dbReference type="ChEBI" id="CHEBI:15378"/>
        <dbReference type="ChEBI" id="CHEBI:57955"/>
        <dbReference type="ChEBI" id="CHEBI:58759"/>
        <dbReference type="EC" id="3.1.1.31"/>
    </reaction>
</comment>
<evidence type="ECO:0000256" key="7">
    <source>
        <dbReference type="RuleBase" id="RU365095"/>
    </source>
</evidence>